<dbReference type="CDD" id="cd14481">
    <property type="entry name" value="SPX_AtSPX1_like"/>
    <property type="match status" value="1"/>
</dbReference>
<evidence type="ECO:0000313" key="3">
    <source>
        <dbReference type="Proteomes" id="UP000036987"/>
    </source>
</evidence>
<dbReference type="AlphaFoldDB" id="A0A0K9NHD4"/>
<dbReference type="GO" id="GO:0016036">
    <property type="term" value="P:cellular response to phosphate starvation"/>
    <property type="evidence" value="ECO:0007669"/>
    <property type="project" value="InterPro"/>
</dbReference>
<accession>A0A0K9NHD4</accession>
<comment type="caution">
    <text evidence="2">The sequence shown here is derived from an EMBL/GenBank/DDBJ whole genome shotgun (WGS) entry which is preliminary data.</text>
</comment>
<dbReference type="OrthoDB" id="6493944at2759"/>
<dbReference type="PROSITE" id="PS51382">
    <property type="entry name" value="SPX"/>
    <property type="match status" value="1"/>
</dbReference>
<sequence>MKFGKRLKNQIQETLPEWHDKFLSYKDLKKLLRIISEDGKTEAKFIHLLHAEIDKFNAFFVEKEEDFIIRQKELQEKIRDIIATVGPQGTRASDIEYRSEIGKIRRDIVNFHGEMVLLENYSNVNYTGLAKILKKYDKRTGHLLRLPFIEKVLQQPFFTTELITKLVKECETTMDVVFFPEEEEVMKNIDGGKHDKKDTETDKKGIFRSTVVALETMRELRGGSSTYSHLSLPPMNLPDHLPLTTPTKSASFPIQCD</sequence>
<name>A0A0K9NHD4_ZOSMR</name>
<feature type="domain" description="SPX" evidence="1">
    <location>
        <begin position="1"/>
        <end position="150"/>
    </location>
</feature>
<reference evidence="3" key="1">
    <citation type="journal article" date="2016" name="Nature">
        <title>The genome of the seagrass Zostera marina reveals angiosperm adaptation to the sea.</title>
        <authorList>
            <person name="Olsen J.L."/>
            <person name="Rouze P."/>
            <person name="Verhelst B."/>
            <person name="Lin Y.-C."/>
            <person name="Bayer T."/>
            <person name="Collen J."/>
            <person name="Dattolo E."/>
            <person name="De Paoli E."/>
            <person name="Dittami S."/>
            <person name="Maumus F."/>
            <person name="Michel G."/>
            <person name="Kersting A."/>
            <person name="Lauritano C."/>
            <person name="Lohaus R."/>
            <person name="Toepel M."/>
            <person name="Tonon T."/>
            <person name="Vanneste K."/>
            <person name="Amirebrahimi M."/>
            <person name="Brakel J."/>
            <person name="Bostroem C."/>
            <person name="Chovatia M."/>
            <person name="Grimwood J."/>
            <person name="Jenkins J.W."/>
            <person name="Jueterbock A."/>
            <person name="Mraz A."/>
            <person name="Stam W.T."/>
            <person name="Tice H."/>
            <person name="Bornberg-Bauer E."/>
            <person name="Green P.J."/>
            <person name="Pearson G.A."/>
            <person name="Procaccini G."/>
            <person name="Duarte C.M."/>
            <person name="Schmutz J."/>
            <person name="Reusch T.B.H."/>
            <person name="Van de Peer Y."/>
        </authorList>
    </citation>
    <scope>NUCLEOTIDE SEQUENCE [LARGE SCALE GENOMIC DNA]</scope>
    <source>
        <strain evidence="3">cv. Finnish</strain>
    </source>
</reference>
<organism evidence="2 3">
    <name type="scientific">Zostera marina</name>
    <name type="common">Eelgrass</name>
    <dbReference type="NCBI Taxonomy" id="29655"/>
    <lineage>
        <taxon>Eukaryota</taxon>
        <taxon>Viridiplantae</taxon>
        <taxon>Streptophyta</taxon>
        <taxon>Embryophyta</taxon>
        <taxon>Tracheophyta</taxon>
        <taxon>Spermatophyta</taxon>
        <taxon>Magnoliopsida</taxon>
        <taxon>Liliopsida</taxon>
        <taxon>Zosteraceae</taxon>
        <taxon>Zostera</taxon>
    </lineage>
</organism>
<dbReference type="EMBL" id="LFYR01002227">
    <property type="protein sequence ID" value="KMZ56144.1"/>
    <property type="molecule type" value="Genomic_DNA"/>
</dbReference>
<evidence type="ECO:0000313" key="2">
    <source>
        <dbReference type="EMBL" id="KMZ56144.1"/>
    </source>
</evidence>
<dbReference type="Pfam" id="PF03105">
    <property type="entry name" value="SPX"/>
    <property type="match status" value="2"/>
</dbReference>
<dbReference type="Proteomes" id="UP000036987">
    <property type="component" value="Unassembled WGS sequence"/>
</dbReference>
<dbReference type="InterPro" id="IPR004331">
    <property type="entry name" value="SPX_dom"/>
</dbReference>
<dbReference type="OMA" id="IPICPKN"/>
<dbReference type="PANTHER" id="PTHR45978:SF2">
    <property type="entry name" value="SPX DOMAIN-CONTAINING PROTEIN 3"/>
    <property type="match status" value="1"/>
</dbReference>
<dbReference type="InterPro" id="IPR031142">
    <property type="entry name" value="SPX_prot"/>
</dbReference>
<dbReference type="PANTHER" id="PTHR45978">
    <property type="entry name" value="SPX DOMAIN-CONTAINING PROTEIN 3"/>
    <property type="match status" value="1"/>
</dbReference>
<gene>
    <name evidence="2" type="ORF">ZOSMA_99G00750</name>
</gene>
<dbReference type="STRING" id="29655.A0A0K9NHD4"/>
<keyword evidence="3" id="KW-1185">Reference proteome</keyword>
<dbReference type="GO" id="GO:0070417">
    <property type="term" value="P:cellular response to cold"/>
    <property type="evidence" value="ECO:0007669"/>
    <property type="project" value="UniProtKB-ARBA"/>
</dbReference>
<protein>
    <submittedName>
        <fullName evidence="2">SPX domain-containing protein 5</fullName>
    </submittedName>
</protein>
<evidence type="ECO:0000259" key="1">
    <source>
        <dbReference type="PROSITE" id="PS51382"/>
    </source>
</evidence>
<proteinExistence type="predicted"/>